<accession>A0ABM8PEM7</accession>
<keyword evidence="2" id="KW-1185">Reference proteome</keyword>
<name>A0ABM8PEM7_9HYPH</name>
<gene>
    <name evidence="1" type="ORF">REJC140_00543</name>
</gene>
<protein>
    <recommendedName>
        <fullName evidence="3">Transposase</fullName>
    </recommendedName>
</protein>
<dbReference type="EMBL" id="CABFWF030000001">
    <property type="protein sequence ID" value="CAD7024867.1"/>
    <property type="molecule type" value="Genomic_DNA"/>
</dbReference>
<organism evidence="1 2">
    <name type="scientific">Pseudorhizobium endolithicum</name>
    <dbReference type="NCBI Taxonomy" id="1191678"/>
    <lineage>
        <taxon>Bacteria</taxon>
        <taxon>Pseudomonadati</taxon>
        <taxon>Pseudomonadota</taxon>
        <taxon>Alphaproteobacteria</taxon>
        <taxon>Hyphomicrobiales</taxon>
        <taxon>Rhizobiaceae</taxon>
        <taxon>Rhizobium/Agrobacterium group</taxon>
        <taxon>Pseudorhizobium</taxon>
    </lineage>
</organism>
<comment type="caution">
    <text evidence="1">The sequence shown here is derived from an EMBL/GenBank/DDBJ whole genome shotgun (WGS) entry which is preliminary data.</text>
</comment>
<reference evidence="1 2" key="1">
    <citation type="submission" date="2020-11" db="EMBL/GenBank/DDBJ databases">
        <authorList>
            <person name="Lassalle F."/>
        </authorList>
    </citation>
    <scope>NUCLEOTIDE SEQUENCE [LARGE SCALE GENOMIC DNA]</scope>
    <source>
        <strain evidence="1 2">JC140</strain>
    </source>
</reference>
<evidence type="ECO:0000313" key="1">
    <source>
        <dbReference type="EMBL" id="CAD7024867.1"/>
    </source>
</evidence>
<dbReference type="Proteomes" id="UP000606921">
    <property type="component" value="Unassembled WGS sequence"/>
</dbReference>
<proteinExistence type="predicted"/>
<evidence type="ECO:0008006" key="3">
    <source>
        <dbReference type="Google" id="ProtNLM"/>
    </source>
</evidence>
<evidence type="ECO:0000313" key="2">
    <source>
        <dbReference type="Proteomes" id="UP000606921"/>
    </source>
</evidence>
<sequence>MNRPPIAQADITQHIFGQLADIKPADALSAEGNVLP</sequence>